<dbReference type="InterPro" id="IPR041383">
    <property type="entry name" value="RuvC_III"/>
</dbReference>
<dbReference type="GO" id="GO:0003677">
    <property type="term" value="F:DNA binding"/>
    <property type="evidence" value="ECO:0007669"/>
    <property type="project" value="UniProtKB-UniRule"/>
</dbReference>
<evidence type="ECO:0000256" key="10">
    <source>
        <dbReference type="ARBA" id="ARBA00023125"/>
    </source>
</evidence>
<comment type="similarity">
    <text evidence="2">Belongs to the CRISPR-associated protein Cas9 family. Subtype II-A subfamily.</text>
</comment>
<evidence type="ECO:0000256" key="9">
    <source>
        <dbReference type="ARBA" id="ARBA00023118"/>
    </source>
</evidence>
<dbReference type="HAMAP" id="MF_01480">
    <property type="entry name" value="Cas9"/>
    <property type="match status" value="1"/>
</dbReference>
<dbReference type="Pfam" id="PF18470">
    <property type="entry name" value="Cas9_a"/>
    <property type="match status" value="1"/>
</dbReference>
<evidence type="ECO:0000313" key="15">
    <source>
        <dbReference type="EMBL" id="EKB54427.1"/>
    </source>
</evidence>
<dbReference type="HOGENOM" id="CLU_007514_0_0_9"/>
<dbReference type="PROSITE" id="PS51749">
    <property type="entry name" value="HNH_CAS9"/>
    <property type="match status" value="1"/>
</dbReference>
<dbReference type="InterPro" id="IPR040656">
    <property type="entry name" value="Cas9_WED_dom"/>
</dbReference>
<dbReference type="Gene3D" id="3.30.420.10">
    <property type="entry name" value="Ribonuclease H-like superfamily/Ribonuclease H"/>
    <property type="match status" value="1"/>
</dbReference>
<evidence type="ECO:0000256" key="2">
    <source>
        <dbReference type="ARBA" id="ARBA00005244"/>
    </source>
</evidence>
<evidence type="ECO:0000313" key="16">
    <source>
        <dbReference type="Proteomes" id="UP000004465"/>
    </source>
</evidence>
<dbReference type="NCBIfam" id="TIGR01865">
    <property type="entry name" value="cas_Csn1"/>
    <property type="match status" value="1"/>
</dbReference>
<dbReference type="EC" id="3.1.-.-" evidence="13"/>
<comment type="cofactor">
    <cofactor evidence="1">
        <name>Mg(2+)</name>
        <dbReference type="ChEBI" id="CHEBI:18420"/>
    </cofactor>
</comment>
<dbReference type="GO" id="GO:0016787">
    <property type="term" value="F:hydrolase activity"/>
    <property type="evidence" value="ECO:0007669"/>
    <property type="project" value="UniProtKB-KW"/>
</dbReference>
<dbReference type="Gene3D" id="1.10.30.50">
    <property type="match status" value="1"/>
</dbReference>
<keyword evidence="8 13" id="KW-0694">RNA-binding</keyword>
<keyword evidence="9 13" id="KW-0051">Antiviral defense</keyword>
<dbReference type="AlphaFoldDB" id="K1LQN8"/>
<keyword evidence="11" id="KW-0464">Manganese</keyword>
<gene>
    <name evidence="13" type="primary">cas9</name>
    <name evidence="15" type="ORF">HMPREF9706_00617</name>
</gene>
<dbReference type="Proteomes" id="UP000004465">
    <property type="component" value="Unassembled WGS sequence"/>
</dbReference>
<dbReference type="GO" id="GO:0003723">
    <property type="term" value="F:RNA binding"/>
    <property type="evidence" value="ECO:0007669"/>
    <property type="project" value="UniProtKB-UniRule"/>
</dbReference>
<feature type="domain" description="HNH Cas9-type" evidence="14">
    <location>
        <begin position="526"/>
        <end position="688"/>
    </location>
</feature>
<dbReference type="Pfam" id="PF18070">
    <property type="entry name" value="Cas9_PI2"/>
    <property type="match status" value="1"/>
</dbReference>
<keyword evidence="10 13" id="KW-0238">DNA-binding</keyword>
<comment type="caution">
    <text evidence="15">The sequence shown here is derived from an EMBL/GenBank/DDBJ whole genome shotgun (WGS) entry which is preliminary data.</text>
</comment>
<dbReference type="Pfam" id="PF18061">
    <property type="entry name" value="CRISPR_Cas9_WED"/>
    <property type="match status" value="1"/>
</dbReference>
<keyword evidence="7" id="KW-0460">Magnesium</keyword>
<evidence type="ECO:0000256" key="1">
    <source>
        <dbReference type="ARBA" id="ARBA00001946"/>
    </source>
</evidence>
<reference evidence="15 16" key="1">
    <citation type="submission" date="2012-07" db="EMBL/GenBank/DDBJ databases">
        <title>The Genome Sequence of Facklamia hominis CCUG 36813.</title>
        <authorList>
            <consortium name="The Broad Institute Genome Sequencing Platform"/>
            <person name="Earl A."/>
            <person name="Ward D."/>
            <person name="Feldgarden M."/>
            <person name="Gevers D."/>
            <person name="Huys G."/>
            <person name="Walker B."/>
            <person name="Young S.K."/>
            <person name="Zeng Q."/>
            <person name="Gargeya S."/>
            <person name="Fitzgerald M."/>
            <person name="Haas B."/>
            <person name="Abouelleil A."/>
            <person name="Alvarado L."/>
            <person name="Arachchi H.M."/>
            <person name="Berlin A.M."/>
            <person name="Chapman S.B."/>
            <person name="Goldberg J."/>
            <person name="Griggs A."/>
            <person name="Gujja S."/>
            <person name="Hansen M."/>
            <person name="Howarth C."/>
            <person name="Imamovic A."/>
            <person name="Larimer J."/>
            <person name="McCowen C."/>
            <person name="Montmayeur A."/>
            <person name="Murphy C."/>
            <person name="Neiman D."/>
            <person name="Pearson M."/>
            <person name="Priest M."/>
            <person name="Roberts A."/>
            <person name="Saif S."/>
            <person name="Shea T."/>
            <person name="Sisk P."/>
            <person name="Sykes S."/>
            <person name="Wortman J."/>
            <person name="Nusbaum C."/>
            <person name="Birren B."/>
        </authorList>
    </citation>
    <scope>NUCLEOTIDE SEQUENCE [LARGE SCALE GENOMIC DNA]</scope>
    <source>
        <strain evidence="15 16">CCUG 36813</strain>
    </source>
</reference>
<dbReference type="EMBL" id="AGZD01000007">
    <property type="protein sequence ID" value="EKB54427.1"/>
    <property type="molecule type" value="Genomic_DNA"/>
</dbReference>
<proteinExistence type="inferred from homology"/>
<evidence type="ECO:0000256" key="12">
    <source>
        <dbReference type="ARBA" id="ARBA00046380"/>
    </source>
</evidence>
<evidence type="ECO:0000256" key="11">
    <source>
        <dbReference type="ARBA" id="ARBA00023211"/>
    </source>
</evidence>
<dbReference type="InterPro" id="IPR036397">
    <property type="entry name" value="RNaseH_sf"/>
</dbReference>
<keyword evidence="3 13" id="KW-0540">Nuclease</keyword>
<dbReference type="RefSeq" id="WP_006907934.1">
    <property type="nucleotide sequence ID" value="NZ_JH932292.1"/>
</dbReference>
<dbReference type="Pfam" id="PF18541">
    <property type="entry name" value="RuvC_III"/>
    <property type="match status" value="1"/>
</dbReference>
<evidence type="ECO:0000256" key="8">
    <source>
        <dbReference type="ARBA" id="ARBA00022884"/>
    </source>
</evidence>
<feature type="active site" description="For RuvC-like nuclease domain" evidence="13">
    <location>
        <position position="7"/>
    </location>
</feature>
<evidence type="ECO:0000256" key="4">
    <source>
        <dbReference type="ARBA" id="ARBA00022723"/>
    </source>
</evidence>
<name>K1LQN8_9LACT</name>
<dbReference type="InterPro" id="IPR040555">
    <property type="entry name" value="Cas9_PI2"/>
</dbReference>
<keyword evidence="4" id="KW-0479">Metal-binding</keyword>
<dbReference type="PATRIC" id="fig|883111.3.peg.622"/>
<evidence type="ECO:0000256" key="6">
    <source>
        <dbReference type="ARBA" id="ARBA00022801"/>
    </source>
</evidence>
<dbReference type="GO" id="GO:0051607">
    <property type="term" value="P:defense response to virus"/>
    <property type="evidence" value="ECO:0007669"/>
    <property type="project" value="UniProtKB-UniRule"/>
</dbReference>
<evidence type="ECO:0000259" key="14">
    <source>
        <dbReference type="PROSITE" id="PS51749"/>
    </source>
</evidence>
<keyword evidence="5 13" id="KW-0255">Endonuclease</keyword>
<protein>
    <recommendedName>
        <fullName evidence="13">CRISPR-associated endonuclease Cas9</fullName>
        <ecNumber evidence="13">3.1.-.-</ecNumber>
    </recommendedName>
</protein>
<dbReference type="OrthoDB" id="9757607at2"/>
<dbReference type="Pfam" id="PF13395">
    <property type="entry name" value="HNH_4"/>
    <property type="match status" value="1"/>
</dbReference>
<dbReference type="InterPro" id="IPR033114">
    <property type="entry name" value="HNH_CAS9"/>
</dbReference>
<dbReference type="GO" id="GO:0043571">
    <property type="term" value="P:maintenance of CRISPR repeat elements"/>
    <property type="evidence" value="ECO:0007669"/>
    <property type="project" value="UniProtKB-UniRule"/>
</dbReference>
<comment type="function">
    <text evidence="13">CRISPR (clustered regularly interspaced short palindromic repeat) is an adaptive immune system that provides protection against mobile genetic elements (viruses, transposable elements and conjugative plasmids). CRISPR clusters contain spacers, sequences complementary to antecedent mobile elements, and target invading nucleic acids. CRISPR clusters are transcribed and processed into CRISPR RNA (crRNA). In type II CRISPR systems correct processing of pre-crRNA requires a trans-encoded small RNA (tracrRNA), endogenous ribonuclease 3 (rnc) and this protein. The tracrRNA serves as a guide for ribonuclease 3-aided processing of pre-crRNA. Subsequently Cas9/crRNA/tracrRNA endonucleolytically cleaves linear or circular dsDNA target complementary to the spacer; Cas9 is inactive in the absence of the 2 guide RNAs (gRNA). Cas9 recognizes the protospacer adjacent motif (PAM) in the CRISPR repeat sequences to help distinguish self versus nonself, as targets within the bacterial CRISPR locus do not have PAMs. PAM recognition is also required for catalytic activity.</text>
</comment>
<comment type="domain">
    <text evidence="13">Has 2 endonuclease domains. The discontinuous RuvC-like domain cleaves the target DNA noncomplementary to crRNA while the HNH nuclease domain cleaves the target DNA complementary to crRNA.</text>
</comment>
<evidence type="ECO:0000256" key="3">
    <source>
        <dbReference type="ARBA" id="ARBA00022722"/>
    </source>
</evidence>
<comment type="subunit">
    <text evidence="12 13">Monomer. Binds crRNA and tracrRNA.</text>
</comment>
<organism evidence="15 16">
    <name type="scientific">Facklamia hominis CCUG 36813</name>
    <dbReference type="NCBI Taxonomy" id="883111"/>
    <lineage>
        <taxon>Bacteria</taxon>
        <taxon>Bacillati</taxon>
        <taxon>Bacillota</taxon>
        <taxon>Bacilli</taxon>
        <taxon>Lactobacillales</taxon>
        <taxon>Aerococcaceae</taxon>
        <taxon>Facklamia</taxon>
    </lineage>
</organism>
<keyword evidence="16" id="KW-1185">Reference proteome</keyword>
<evidence type="ECO:0000256" key="5">
    <source>
        <dbReference type="ARBA" id="ARBA00022759"/>
    </source>
</evidence>
<sequence>MYSVGLDIGIASCGYSIINDVNGNIVELGTLLFKSRNSDNNEERRTNRGSRRLINRRRTRLDDGKKLLAEKGFKQDSKLKHVCPYELRVKGLHEKLTQGEIYKVVLHILKKRGISYLDESDENSSGIDGASYKDQVNLNLNLQKELTPGQIQLKRLKENGRIKSGVTFENGYQLNVFSVSAYANELNKILTKQSEYYSEIDQIWIDRFTKNGYRKEAGLVYRKRPYYDGPGNEKNNSIYGRWANFKEDGHPKENIFDQLIGLDSVDSTQVRASASTLTAQKYNLLNDLNNLTIIEDDRKFTTDEKVSIINYLMTQDITRFGPKELAKFYQLEVDQIRGWRIDNKGNPEIHSLKVYRDWKKIFNTSSIDLTSIQTWVVDELANVITLNTEIPSTLATLKIKIPDIDQQILNFVENNFYELKKKTSKNSWHSFSLKTLNILIPELLNTSEEQNTILERLNLKFDLKNKYAEKNQIPVKELLEQIYNPTVTKSVHQSIKLFNEIIEKYGKNNISYVTIEMPRDKNDQDQKDTIKRINKLNSERKNDSEKYFLERSGWDTIRFESALKKPRFAEKLLFYYEQKGKCAYSGQDILAESLLNESCEVDHIIPLSISFDDSIHNKVLVTASSNQEKGQRTPYMAFIDGAKLGQSWDDFVAWVNSCGFHRKKVQNLLYEENIFNPDVQRGFVSRNLNDTRYASRIVLNAIQSFFYKQKDLTKVKVVNGSFTHTLRKKWGSSLDKNRDTYHHHAVDATLCAVTPFINIVKYEFFEEDGIKYMVDLTTGEKVAYSDYKKMKFYDKRAYVPIWDGFIKQLTPANLYPKIKFSHQVDSKWNRKISDATIYSTRKIVETKINKKGVAKETVKDIVIDKIKDIYTPEGWRKFKEKQDKLLMKNFDEKTYNKLIKIAKEYPEKKEVQTSNGKVSLVEVSPFKMYCEEQNVPAIRKYSKKGNGPYIRSLKFYDKELGKHINITKDSYGNDIERTIRNKKIILKNQNSWRTDVYYNSVNNCYELLGIKYCHLKFYRGKYGIPKSIYDELKKEDEISSESVFKFSLYRHDRVRFEKDGEYIEALFGSKNESNKNYLELSPIDKNKWLSKENVKFFGEVAASGRFIKGLKPGIKVIKQSTDYMGHVYAIHQEKLKFVLSDA</sequence>
<dbReference type="GO" id="GO:0046872">
    <property type="term" value="F:metal ion binding"/>
    <property type="evidence" value="ECO:0007669"/>
    <property type="project" value="UniProtKB-UniRule"/>
</dbReference>
<dbReference type="STRING" id="883111.HMPREF9706_00617"/>
<comment type="caution">
    <text evidence="13">Lacks conserved residue(s) required for the propagation of feature annotation.</text>
</comment>
<dbReference type="GO" id="GO:0004519">
    <property type="term" value="F:endonuclease activity"/>
    <property type="evidence" value="ECO:0007669"/>
    <property type="project" value="UniProtKB-UniRule"/>
</dbReference>
<dbReference type="InterPro" id="IPR040619">
    <property type="entry name" value="Cas9_alpha-helical_lobe"/>
</dbReference>
<dbReference type="InterPro" id="IPR028629">
    <property type="entry name" value="Cas9"/>
</dbReference>
<evidence type="ECO:0000256" key="13">
    <source>
        <dbReference type="HAMAP-Rule" id="MF_01480"/>
    </source>
</evidence>
<comment type="similarity">
    <text evidence="13">Belongs to the CRISPR-associated Cas9 family.</text>
</comment>
<keyword evidence="6 13" id="KW-0378">Hydrolase</keyword>
<feature type="active site" description="Proton acceptor for HNH nuclease domain" evidence="13">
    <location>
        <position position="603"/>
    </location>
</feature>
<accession>K1LQN8</accession>
<evidence type="ECO:0000256" key="7">
    <source>
        <dbReference type="ARBA" id="ARBA00022842"/>
    </source>
</evidence>
<dbReference type="InterPro" id="IPR003615">
    <property type="entry name" value="HNH_nuc"/>
</dbReference>